<reference evidence="2" key="1">
    <citation type="submission" date="2016-10" db="EMBL/GenBank/DDBJ databases">
        <authorList>
            <person name="Varghese N."/>
            <person name="Submissions S."/>
        </authorList>
    </citation>
    <scope>NUCLEOTIDE SEQUENCE [LARGE SCALE GENOMIC DNA]</scope>
    <source>
        <strain evidence="2">DSM 24740</strain>
    </source>
</reference>
<dbReference type="RefSeq" id="WP_090172924.1">
    <property type="nucleotide sequence ID" value="NZ_FOFB01000036.1"/>
</dbReference>
<dbReference type="InterPro" id="IPR018736">
    <property type="entry name" value="DUF2279_periplasmic_lipo"/>
</dbReference>
<evidence type="ECO:0000313" key="1">
    <source>
        <dbReference type="EMBL" id="SER33929.1"/>
    </source>
</evidence>
<gene>
    <name evidence="1" type="ORF">SAMN05444359_1367</name>
</gene>
<name>A0A1H9NE59_9BACT</name>
<dbReference type="InParanoid" id="A0A1H9NE59"/>
<dbReference type="Pfam" id="PF10043">
    <property type="entry name" value="DUF2279"/>
    <property type="match status" value="1"/>
</dbReference>
<sequence length="342" mass="39411">MKEKIFFQTATVRLICFLFLFGGSQSLVHGQLTDFTLRDPLAHTAQDNWLRPDSTFNRSRFRIAAGTGTALYGVASIGLYQTWYSDFDMTGLHSFNDWPQWNQMDKAGHMFTAYMFTRYSFSGLRWAGLKRPAARYTAMGVGNLLQATIEVMDGYSAEWGFSWSDLGANLTGTVVFAAQDALWHEQRILIKVSSDLRQHPDIPIINQNGAMSNLGDISRERFGTNFFEKYLKDYNAQTYWLSANPRSFLPKSKIPHWLNISLGYGVENVYGAYGNTWARGRERFNYPNQRYRQWYLSPDIYFSRIPTKKRGVRLLLGILDSFKLPAPALEFSQGRFRAHWLQ</sequence>
<keyword evidence="2" id="KW-1185">Reference proteome</keyword>
<keyword evidence="1" id="KW-0449">Lipoprotein</keyword>
<organism evidence="1 2">
    <name type="scientific">Neolewinella agarilytica</name>
    <dbReference type="NCBI Taxonomy" id="478744"/>
    <lineage>
        <taxon>Bacteria</taxon>
        <taxon>Pseudomonadati</taxon>
        <taxon>Bacteroidota</taxon>
        <taxon>Saprospiria</taxon>
        <taxon>Saprospirales</taxon>
        <taxon>Lewinellaceae</taxon>
        <taxon>Neolewinella</taxon>
    </lineage>
</organism>
<dbReference type="STRING" id="478744.SAMN05444359_1367"/>
<protein>
    <submittedName>
        <fullName evidence="1">Predicted lipoprotein</fullName>
    </submittedName>
</protein>
<dbReference type="OrthoDB" id="9803535at2"/>
<evidence type="ECO:0000313" key="2">
    <source>
        <dbReference type="Proteomes" id="UP000199021"/>
    </source>
</evidence>
<dbReference type="EMBL" id="FOFB01000036">
    <property type="protein sequence ID" value="SER33929.1"/>
    <property type="molecule type" value="Genomic_DNA"/>
</dbReference>
<dbReference type="Proteomes" id="UP000199021">
    <property type="component" value="Unassembled WGS sequence"/>
</dbReference>
<dbReference type="AlphaFoldDB" id="A0A1H9NE59"/>
<accession>A0A1H9NE59</accession>
<proteinExistence type="predicted"/>